<name>A0A449A5Q3_9BACT</name>
<dbReference type="GO" id="GO:0005829">
    <property type="term" value="C:cytosol"/>
    <property type="evidence" value="ECO:0007669"/>
    <property type="project" value="TreeGrafter"/>
</dbReference>
<evidence type="ECO:0000256" key="1">
    <source>
        <dbReference type="ARBA" id="ARBA00022490"/>
    </source>
</evidence>
<dbReference type="KEGG" id="mnu:NCTC10166_00535"/>
<keyword evidence="1 6" id="KW-0963">Cytoplasm</keyword>
<evidence type="ECO:0000256" key="6">
    <source>
        <dbReference type="HAMAP-Rule" id="MF_00074"/>
    </source>
</evidence>
<proteinExistence type="inferred from homology"/>
<evidence type="ECO:0000256" key="5">
    <source>
        <dbReference type="ARBA" id="ARBA00022691"/>
    </source>
</evidence>
<evidence type="ECO:0000256" key="4">
    <source>
        <dbReference type="ARBA" id="ARBA00022679"/>
    </source>
</evidence>
<evidence type="ECO:0000256" key="3">
    <source>
        <dbReference type="ARBA" id="ARBA00022603"/>
    </source>
</evidence>
<comment type="caution">
    <text evidence="6">Lacks conserved residue(s) required for the propagation of feature annotation.</text>
</comment>
<dbReference type="SUPFAM" id="SSF53335">
    <property type="entry name" value="S-adenosyl-L-methionine-dependent methyltransferases"/>
    <property type="match status" value="1"/>
</dbReference>
<organism evidence="7 8">
    <name type="scientific">Mesomycoplasma neurolyticum</name>
    <dbReference type="NCBI Taxonomy" id="2120"/>
    <lineage>
        <taxon>Bacteria</taxon>
        <taxon>Bacillati</taxon>
        <taxon>Mycoplasmatota</taxon>
        <taxon>Mycoplasmoidales</taxon>
        <taxon>Metamycoplasmataceae</taxon>
        <taxon>Mesomycoplasma</taxon>
    </lineage>
</organism>
<dbReference type="Proteomes" id="UP000289440">
    <property type="component" value="Chromosome"/>
</dbReference>
<dbReference type="PIRSF" id="PIRSF003078">
    <property type="entry name" value="GidB"/>
    <property type="match status" value="1"/>
</dbReference>
<feature type="binding site" evidence="6">
    <location>
        <position position="129"/>
    </location>
    <ligand>
        <name>S-adenosyl-L-methionine</name>
        <dbReference type="ChEBI" id="CHEBI:59789"/>
    </ligand>
</feature>
<keyword evidence="2 6" id="KW-0698">rRNA processing</keyword>
<keyword evidence="3 6" id="KW-0489">Methyltransferase</keyword>
<gene>
    <name evidence="7" type="primary">gidB1</name>
    <name evidence="6" type="synonym">rsmG</name>
    <name evidence="7" type="ORF">NCTC10166_00535</name>
</gene>
<dbReference type="Gene3D" id="3.40.50.150">
    <property type="entry name" value="Vaccinia Virus protein VP39"/>
    <property type="match status" value="1"/>
</dbReference>
<dbReference type="InterPro" id="IPR003682">
    <property type="entry name" value="rRNA_ssu_MeTfrase_G"/>
</dbReference>
<evidence type="ECO:0000313" key="7">
    <source>
        <dbReference type="EMBL" id="VEU59557.1"/>
    </source>
</evidence>
<dbReference type="PANTHER" id="PTHR31760:SF0">
    <property type="entry name" value="S-ADENOSYL-L-METHIONINE-DEPENDENT METHYLTRANSFERASES SUPERFAMILY PROTEIN"/>
    <property type="match status" value="1"/>
</dbReference>
<dbReference type="AlphaFoldDB" id="A0A449A5Q3"/>
<dbReference type="PANTHER" id="PTHR31760">
    <property type="entry name" value="S-ADENOSYL-L-METHIONINE-DEPENDENT METHYLTRANSFERASES SUPERFAMILY PROTEIN"/>
    <property type="match status" value="1"/>
</dbReference>
<evidence type="ECO:0000256" key="2">
    <source>
        <dbReference type="ARBA" id="ARBA00022552"/>
    </source>
</evidence>
<dbReference type="EMBL" id="LR214951">
    <property type="protein sequence ID" value="VEU59557.1"/>
    <property type="molecule type" value="Genomic_DNA"/>
</dbReference>
<feature type="binding site" evidence="6">
    <location>
        <begin position="114"/>
        <end position="115"/>
    </location>
    <ligand>
        <name>S-adenosyl-L-methionine</name>
        <dbReference type="ChEBI" id="CHEBI:59789"/>
    </ligand>
</feature>
<reference evidence="7 8" key="1">
    <citation type="submission" date="2019-01" db="EMBL/GenBank/DDBJ databases">
        <authorList>
            <consortium name="Pathogen Informatics"/>
        </authorList>
    </citation>
    <scope>NUCLEOTIDE SEQUENCE [LARGE SCALE GENOMIC DNA]</scope>
    <source>
        <strain evidence="7 8">NCTC10166</strain>
    </source>
</reference>
<dbReference type="EC" id="2.1.1.-" evidence="6"/>
<dbReference type="Pfam" id="PF02527">
    <property type="entry name" value="GidB"/>
    <property type="match status" value="1"/>
</dbReference>
<evidence type="ECO:0000313" key="8">
    <source>
        <dbReference type="Proteomes" id="UP000289440"/>
    </source>
</evidence>
<feature type="binding site" evidence="6">
    <location>
        <position position="64"/>
    </location>
    <ligand>
        <name>S-adenosyl-L-methionine</name>
        <dbReference type="ChEBI" id="CHEBI:59789"/>
    </ligand>
</feature>
<feature type="binding site" evidence="6">
    <location>
        <position position="69"/>
    </location>
    <ligand>
        <name>S-adenosyl-L-methionine</name>
        <dbReference type="ChEBI" id="CHEBI:59789"/>
    </ligand>
</feature>
<dbReference type="CDD" id="cd02440">
    <property type="entry name" value="AdoMet_MTases"/>
    <property type="match status" value="1"/>
</dbReference>
<accession>A0A449A5Q3</accession>
<keyword evidence="5 6" id="KW-0949">S-adenosyl-L-methionine</keyword>
<sequence length="216" mass="25304">MVDDNIFSKLEKYVELIEQENQKINLTGFSGDRLWEKGIYESLFLLSNIFQNENLKNKKMLDIGSGVGFPSIPFFIANNNFELTIYEPIQKRVNFLKMVANELNLKVNIKKIRAEDSKEEKRFDYITARAVSELKILIEISHFLGKKGGKFFFLKGPAIFDEIKRAEAELKIFKIKNYNSTKYISSSNETNYIFWFEKNSETPKGYPRKWAKIKKP</sequence>
<dbReference type="InterPro" id="IPR029063">
    <property type="entry name" value="SAM-dependent_MTases_sf"/>
</dbReference>
<dbReference type="NCBIfam" id="TIGR00138">
    <property type="entry name" value="rsmG_gidB"/>
    <property type="match status" value="1"/>
</dbReference>
<comment type="function">
    <text evidence="6">Specifically methylates the N7 position of a guanine in 16S rRNA.</text>
</comment>
<protein>
    <recommendedName>
        <fullName evidence="6">Ribosomal RNA small subunit methyltransferase G</fullName>
        <ecNumber evidence="6">2.1.1.-</ecNumber>
    </recommendedName>
    <alternativeName>
        <fullName evidence="6">16S rRNA 7-methylguanosine methyltransferase</fullName>
        <shortName evidence="6">16S rRNA m7G methyltransferase</shortName>
    </alternativeName>
</protein>
<dbReference type="GO" id="GO:0070043">
    <property type="term" value="F:rRNA (guanine-N7-)-methyltransferase activity"/>
    <property type="evidence" value="ECO:0007669"/>
    <property type="project" value="UniProtKB-UniRule"/>
</dbReference>
<comment type="similarity">
    <text evidence="6">Belongs to the methyltransferase superfamily. RNA methyltransferase RsmG family.</text>
</comment>
<dbReference type="HAMAP" id="MF_00074">
    <property type="entry name" value="16SrRNA_methyltr_G"/>
    <property type="match status" value="1"/>
</dbReference>
<comment type="subcellular location">
    <subcellularLocation>
        <location evidence="6">Cytoplasm</location>
    </subcellularLocation>
</comment>
<keyword evidence="8" id="KW-1185">Reference proteome</keyword>
<keyword evidence="4 6" id="KW-0808">Transferase</keyword>